<feature type="region of interest" description="Disordered" evidence="2">
    <location>
        <begin position="82"/>
        <end position="169"/>
    </location>
</feature>
<feature type="compositionally biased region" description="Polar residues" evidence="2">
    <location>
        <begin position="106"/>
        <end position="122"/>
    </location>
</feature>
<evidence type="ECO:0000256" key="2">
    <source>
        <dbReference type="SAM" id="MobiDB-lite"/>
    </source>
</evidence>
<feature type="region of interest" description="Disordered" evidence="2">
    <location>
        <begin position="1"/>
        <end position="26"/>
    </location>
</feature>
<evidence type="ECO:0000313" key="4">
    <source>
        <dbReference type="EMBL" id="KAF4489302.1"/>
    </source>
</evidence>
<feature type="region of interest" description="Disordered" evidence="2">
    <location>
        <begin position="47"/>
        <end position="69"/>
    </location>
</feature>
<gene>
    <name evidence="4" type="ORF">CGGC5_v003401</name>
</gene>
<protein>
    <recommendedName>
        <fullName evidence="3">Chromo domain-containing protein</fullName>
    </recommendedName>
</protein>
<dbReference type="AlphaFoldDB" id="A0A7J6JGY5"/>
<comment type="subunit">
    <text evidence="1">Component of the NuA4 histone acetyltransferase complex.</text>
</comment>
<name>A0A7J6JGY5_COLFN</name>
<dbReference type="Gene3D" id="2.40.50.40">
    <property type="match status" value="1"/>
</dbReference>
<accession>A0A7J6JGY5</accession>
<evidence type="ECO:0000313" key="5">
    <source>
        <dbReference type="Proteomes" id="UP000011096"/>
    </source>
</evidence>
<reference evidence="4 5" key="1">
    <citation type="submission" date="2012-08" db="EMBL/GenBank/DDBJ databases">
        <authorList>
            <person name="Gan P.H.P."/>
            <person name="Ikeda K."/>
            <person name="Irieda H."/>
            <person name="Narusaka M."/>
            <person name="O'Connell R.J."/>
            <person name="Narusaka Y."/>
            <person name="Takano Y."/>
            <person name="Kubo Y."/>
            <person name="Shirasu K."/>
        </authorList>
    </citation>
    <scope>NUCLEOTIDE SEQUENCE [LARGE SCALE GENOMIC DNA]</scope>
    <source>
        <strain evidence="4 5">Nara gc5</strain>
    </source>
</reference>
<comment type="caution">
    <text evidence="4">The sequence shown here is derived from an EMBL/GenBank/DDBJ whole genome shotgun (WGS) entry which is preliminary data.</text>
</comment>
<feature type="domain" description="Chromo" evidence="3">
    <location>
        <begin position="25"/>
        <end position="94"/>
    </location>
</feature>
<dbReference type="GO" id="GO:0006338">
    <property type="term" value="P:chromatin remodeling"/>
    <property type="evidence" value="ECO:0007669"/>
    <property type="project" value="UniProtKB-ARBA"/>
</dbReference>
<feature type="compositionally biased region" description="Acidic residues" evidence="2">
    <location>
        <begin position="140"/>
        <end position="154"/>
    </location>
</feature>
<dbReference type="OrthoDB" id="3647690at2759"/>
<keyword evidence="5" id="KW-1185">Reference proteome</keyword>
<proteinExistence type="predicted"/>
<dbReference type="InterPro" id="IPR000953">
    <property type="entry name" value="Chromo/chromo_shadow_dom"/>
</dbReference>
<dbReference type="Proteomes" id="UP000011096">
    <property type="component" value="Unassembled WGS sequence"/>
</dbReference>
<evidence type="ECO:0000256" key="1">
    <source>
        <dbReference type="ARBA" id="ARBA00011353"/>
    </source>
</evidence>
<feature type="compositionally biased region" description="Basic residues" evidence="2">
    <location>
        <begin position="7"/>
        <end position="16"/>
    </location>
</feature>
<organism evidence="4 5">
    <name type="scientific">Colletotrichum fructicola (strain Nara gc5)</name>
    <name type="common">Anthracnose fungus</name>
    <name type="synonym">Colletotrichum gloeosporioides (strain Nara gc5)</name>
    <dbReference type="NCBI Taxonomy" id="1213859"/>
    <lineage>
        <taxon>Eukaryota</taxon>
        <taxon>Fungi</taxon>
        <taxon>Dikarya</taxon>
        <taxon>Ascomycota</taxon>
        <taxon>Pezizomycotina</taxon>
        <taxon>Sordariomycetes</taxon>
        <taxon>Hypocreomycetidae</taxon>
        <taxon>Glomerellales</taxon>
        <taxon>Glomerellaceae</taxon>
        <taxon>Colletotrichum</taxon>
        <taxon>Colletotrichum gloeosporioides species complex</taxon>
    </lineage>
</organism>
<reference evidence="4 5" key="2">
    <citation type="submission" date="2020-04" db="EMBL/GenBank/DDBJ databases">
        <title>Genome sequencing and assembly of multiple isolates from the Colletotrichum gloeosporioides species complex.</title>
        <authorList>
            <person name="Gan P."/>
            <person name="Shirasu K."/>
        </authorList>
    </citation>
    <scope>NUCLEOTIDE SEQUENCE [LARGE SCALE GENOMIC DNA]</scope>
    <source>
        <strain evidence="4 5">Nara gc5</strain>
    </source>
</reference>
<dbReference type="GeneID" id="90979689"/>
<dbReference type="RefSeq" id="XP_066009495.1">
    <property type="nucleotide sequence ID" value="XM_066151121.1"/>
</dbReference>
<dbReference type="EMBL" id="ANPB02000002">
    <property type="protein sequence ID" value="KAF4489302.1"/>
    <property type="molecule type" value="Genomic_DNA"/>
</dbReference>
<evidence type="ECO:0000259" key="3">
    <source>
        <dbReference type="PROSITE" id="PS50013"/>
    </source>
</evidence>
<dbReference type="PROSITE" id="PS50013">
    <property type="entry name" value="CHROMO_2"/>
    <property type="match status" value="1"/>
</dbReference>
<dbReference type="InterPro" id="IPR016197">
    <property type="entry name" value="Chromo-like_dom_sf"/>
</dbReference>
<sequence>MPSGARRSSKQQRKKPREPNEPKWYTIKNILDQRQYGGTIEYLIDWDDDKKTGERFPPSWAPSKDVTSKAIFDWKKKQEEAYTQYATGSEEPESQREREEGAEDQGASSHSPTASTPDSSQPIRPPHRRKRLHSERFAEESENSQIEDSEEDEHDLSKRHCSEPPSLLSFGSEFDTDAASDILLEAPMSQVLKVQLRMGHSPSLHKKTRIIRV</sequence>
<dbReference type="InParanoid" id="A0A7J6JGY5"/>
<dbReference type="SUPFAM" id="SSF54160">
    <property type="entry name" value="Chromo domain-like"/>
    <property type="match status" value="1"/>
</dbReference>